<accession>A0A5C6WTY1</accession>
<name>A0A5C6WTY1_9DELT</name>
<proteinExistence type="predicted"/>
<gene>
    <name evidence="4" type="ORF">FRC96_19090</name>
</gene>
<dbReference type="CDD" id="cd00156">
    <property type="entry name" value="REC"/>
    <property type="match status" value="1"/>
</dbReference>
<dbReference type="Pfam" id="PF00072">
    <property type="entry name" value="Response_reg"/>
    <property type="match status" value="1"/>
</dbReference>
<evidence type="ECO:0000313" key="4">
    <source>
        <dbReference type="EMBL" id="TXD32009.1"/>
    </source>
</evidence>
<protein>
    <submittedName>
        <fullName evidence="4">Response regulator</fullName>
    </submittedName>
</protein>
<keyword evidence="1 2" id="KW-0597">Phosphoprotein</keyword>
<dbReference type="InterPro" id="IPR050595">
    <property type="entry name" value="Bact_response_regulator"/>
</dbReference>
<dbReference type="OrthoDB" id="5512305at2"/>
<dbReference type="PANTHER" id="PTHR44591:SF3">
    <property type="entry name" value="RESPONSE REGULATORY DOMAIN-CONTAINING PROTEIN"/>
    <property type="match status" value="1"/>
</dbReference>
<dbReference type="GO" id="GO:0000160">
    <property type="term" value="P:phosphorelay signal transduction system"/>
    <property type="evidence" value="ECO:0007669"/>
    <property type="project" value="InterPro"/>
</dbReference>
<dbReference type="PANTHER" id="PTHR44591">
    <property type="entry name" value="STRESS RESPONSE REGULATOR PROTEIN 1"/>
    <property type="match status" value="1"/>
</dbReference>
<evidence type="ECO:0000256" key="2">
    <source>
        <dbReference type="PROSITE-ProRule" id="PRU00169"/>
    </source>
</evidence>
<feature type="domain" description="Response regulatory" evidence="3">
    <location>
        <begin position="6"/>
        <end position="122"/>
    </location>
</feature>
<dbReference type="AlphaFoldDB" id="A0A5C6WTY1"/>
<feature type="modified residue" description="4-aspartylphosphate" evidence="2">
    <location>
        <position position="55"/>
    </location>
</feature>
<dbReference type="RefSeq" id="WP_146976902.1">
    <property type="nucleotide sequence ID" value="NZ_VOSL01000141.1"/>
</dbReference>
<evidence type="ECO:0000313" key="5">
    <source>
        <dbReference type="Proteomes" id="UP000321046"/>
    </source>
</evidence>
<comment type="caution">
    <text evidence="4">The sequence shown here is derived from an EMBL/GenBank/DDBJ whole genome shotgun (WGS) entry which is preliminary data.</text>
</comment>
<reference evidence="4 5" key="1">
    <citation type="submission" date="2019-08" db="EMBL/GenBank/DDBJ databases">
        <title>Bradymonadales sp. TMQ2.</title>
        <authorList>
            <person name="Liang Q."/>
        </authorList>
    </citation>
    <scope>NUCLEOTIDE SEQUENCE [LARGE SCALE GENOMIC DNA]</scope>
    <source>
        <strain evidence="4 5">TMQ2</strain>
    </source>
</reference>
<dbReference type="InterPro" id="IPR001789">
    <property type="entry name" value="Sig_transdc_resp-reg_receiver"/>
</dbReference>
<dbReference type="SMART" id="SM00448">
    <property type="entry name" value="REC"/>
    <property type="match status" value="1"/>
</dbReference>
<dbReference type="EMBL" id="VOSL01000141">
    <property type="protein sequence ID" value="TXD32009.1"/>
    <property type="molecule type" value="Genomic_DNA"/>
</dbReference>
<dbReference type="Gene3D" id="3.40.50.2300">
    <property type="match status" value="1"/>
</dbReference>
<evidence type="ECO:0000259" key="3">
    <source>
        <dbReference type="PROSITE" id="PS50110"/>
    </source>
</evidence>
<dbReference type="InterPro" id="IPR011006">
    <property type="entry name" value="CheY-like_superfamily"/>
</dbReference>
<dbReference type="Proteomes" id="UP000321046">
    <property type="component" value="Unassembled WGS sequence"/>
</dbReference>
<dbReference type="PROSITE" id="PS50110">
    <property type="entry name" value="RESPONSE_REGULATORY"/>
    <property type="match status" value="1"/>
</dbReference>
<evidence type="ECO:0000256" key="1">
    <source>
        <dbReference type="ARBA" id="ARBA00022553"/>
    </source>
</evidence>
<organism evidence="4 5">
    <name type="scientific">Lujinxingia vulgaris</name>
    <dbReference type="NCBI Taxonomy" id="2600176"/>
    <lineage>
        <taxon>Bacteria</taxon>
        <taxon>Deltaproteobacteria</taxon>
        <taxon>Bradymonadales</taxon>
        <taxon>Lujinxingiaceae</taxon>
        <taxon>Lujinxingia</taxon>
    </lineage>
</organism>
<sequence length="138" mass="15709">MITSKKVAVLDDEPLIGDIVSRALKRQWEVRIFERPSEALAALEEGERYAVFLCDMMMPERSGMEVYQEIRRRWPEQAERVVIMSGISQRDRAGELVKDAGMRLVQKPFDLKGLRQVVGEVARGETTVEEGERGGMRG</sequence>
<dbReference type="SUPFAM" id="SSF52172">
    <property type="entry name" value="CheY-like"/>
    <property type="match status" value="1"/>
</dbReference>